<keyword evidence="1" id="KW-0812">Transmembrane</keyword>
<proteinExistence type="predicted"/>
<reference evidence="2 3" key="1">
    <citation type="submission" date="2024-06" db="EMBL/GenBank/DDBJ databases">
        <authorList>
            <person name="Kraege A."/>
            <person name="Thomma B."/>
        </authorList>
    </citation>
    <scope>NUCLEOTIDE SEQUENCE [LARGE SCALE GENOMIC DNA]</scope>
</reference>
<evidence type="ECO:0000256" key="1">
    <source>
        <dbReference type="SAM" id="Phobius"/>
    </source>
</evidence>
<evidence type="ECO:0000313" key="3">
    <source>
        <dbReference type="Proteomes" id="UP001497392"/>
    </source>
</evidence>
<feature type="transmembrane region" description="Helical" evidence="1">
    <location>
        <begin position="200"/>
        <end position="222"/>
    </location>
</feature>
<dbReference type="Proteomes" id="UP001497392">
    <property type="component" value="Unassembled WGS sequence"/>
</dbReference>
<protein>
    <submittedName>
        <fullName evidence="2">G10744 protein</fullName>
    </submittedName>
</protein>
<feature type="transmembrane region" description="Helical" evidence="1">
    <location>
        <begin position="130"/>
        <end position="151"/>
    </location>
</feature>
<sequence>MQPALSEHSIASSFRALDSMASAQAKTATAAPKPANTAVGSSVYKQNSLGQEGLRAAVRSAWAGLGAGFLHTLSGPDHLAALTPLTIGRSNIKATLMGALWGFGHSIGQLILGLLMVLLKDRFTSLVPALTKYGATTVGLTLLVIGVAGLYETLTEGAEVADEAQPALAGAGVCGSAAAVPSSSSTAPAEIKVTSNLSTLFTGIVFGLQPDALFVIVPALALPTKAAATAYILMFVFGTVAAMGSYTAFIGATSSTLQKNYSGLCSRLSGIASSVAIAVGLTVLAAGWGIRLPFGFGQ</sequence>
<dbReference type="EMBL" id="CAXHTA020000017">
    <property type="protein sequence ID" value="CAL5227729.1"/>
    <property type="molecule type" value="Genomic_DNA"/>
</dbReference>
<dbReference type="PANTHER" id="PTHR33876:SF4">
    <property type="entry name" value="CHLOROPLAST PROTEIN FOR GROWTH AND FERTILITY 2"/>
    <property type="match status" value="1"/>
</dbReference>
<name>A0ABP1G634_9CHLO</name>
<organism evidence="2 3">
    <name type="scientific">Coccomyxa viridis</name>
    <dbReference type="NCBI Taxonomy" id="1274662"/>
    <lineage>
        <taxon>Eukaryota</taxon>
        <taxon>Viridiplantae</taxon>
        <taxon>Chlorophyta</taxon>
        <taxon>core chlorophytes</taxon>
        <taxon>Trebouxiophyceae</taxon>
        <taxon>Trebouxiophyceae incertae sedis</taxon>
        <taxon>Coccomyxaceae</taxon>
        <taxon>Coccomyxa</taxon>
    </lineage>
</organism>
<feature type="transmembrane region" description="Helical" evidence="1">
    <location>
        <begin position="99"/>
        <end position="118"/>
    </location>
</feature>
<gene>
    <name evidence="2" type="primary">g10744</name>
    <name evidence="2" type="ORF">VP750_LOCUS9635</name>
</gene>
<comment type="caution">
    <text evidence="2">The sequence shown here is derived from an EMBL/GenBank/DDBJ whole genome shotgun (WGS) entry which is preliminary data.</text>
</comment>
<evidence type="ECO:0000313" key="2">
    <source>
        <dbReference type="EMBL" id="CAL5227729.1"/>
    </source>
</evidence>
<keyword evidence="3" id="KW-1185">Reference proteome</keyword>
<feature type="transmembrane region" description="Helical" evidence="1">
    <location>
        <begin position="229"/>
        <end position="251"/>
    </location>
</feature>
<keyword evidence="1" id="KW-0472">Membrane</keyword>
<dbReference type="PANTHER" id="PTHR33876">
    <property type="entry name" value="UNNAMED PRODUCT"/>
    <property type="match status" value="1"/>
</dbReference>
<accession>A0ABP1G634</accession>
<feature type="transmembrane region" description="Helical" evidence="1">
    <location>
        <begin position="271"/>
        <end position="290"/>
    </location>
</feature>
<keyword evidence="1" id="KW-1133">Transmembrane helix</keyword>
<dbReference type="InterPro" id="IPR052776">
    <property type="entry name" value="Chloro_ReproSupport/MetalTrans"/>
</dbReference>